<protein>
    <submittedName>
        <fullName evidence="11">Diacylglycerol kinase</fullName>
    </submittedName>
</protein>
<gene>
    <name evidence="11" type="primary">dagK_1</name>
    <name evidence="11" type="ORF">BN1051_00435</name>
</gene>
<dbReference type="GO" id="GO:0016301">
    <property type="term" value="F:kinase activity"/>
    <property type="evidence" value="ECO:0007669"/>
    <property type="project" value="UniProtKB-KW"/>
</dbReference>
<dbReference type="PROSITE" id="PS50146">
    <property type="entry name" value="DAGK"/>
    <property type="match status" value="1"/>
</dbReference>
<sequence>MPVDSSSLPLPAVPAAAAVLVGVILAVVLAVVLVLRRRSRAVPPAPGPRPAGPAVQVAMVRNPVKLGADEAVELVRRACRGAGWPEPLVLETAVEDPGYGQARRALAAGADVVLAAGGDGTVREVARALAGSGTPLGLVPLGTGNLLARALDLPVGRPEAAVAVALHGATRHIDVGRVELENAVTGARHRDVFLVMGGIGVDAEVIAATRDDLKRWVGWLAYSEAGLRLLMRPQRRTRMSVSLDGGAGQARKARTVLFANTGRMPAGIEFIPDARLDDGRLDVVVVSPRSMLGWAWVAGKAVTGYRRDIPVIEYLGSRRVTVSVEDPTATQLDGDVTGEATTVSAWVEPLALGVRVESLPAHGTGRNP</sequence>
<evidence type="ECO:0000256" key="9">
    <source>
        <dbReference type="SAM" id="Phobius"/>
    </source>
</evidence>
<dbReference type="PANTHER" id="PTHR12358">
    <property type="entry name" value="SPHINGOSINE KINASE"/>
    <property type="match status" value="1"/>
</dbReference>
<evidence type="ECO:0000256" key="7">
    <source>
        <dbReference type="ARBA" id="ARBA00023209"/>
    </source>
</evidence>
<organism evidence="11">
    <name type="scientific">Arthrobacter saudimassiliensis</name>
    <dbReference type="NCBI Taxonomy" id="1461584"/>
    <lineage>
        <taxon>Bacteria</taxon>
        <taxon>Bacillati</taxon>
        <taxon>Actinomycetota</taxon>
        <taxon>Actinomycetes</taxon>
        <taxon>Micrococcales</taxon>
        <taxon>Micrococcaceae</taxon>
        <taxon>Arthrobacter</taxon>
    </lineage>
</organism>
<evidence type="ECO:0000313" key="11">
    <source>
        <dbReference type="EMBL" id="CEA07122.1"/>
    </source>
</evidence>
<comment type="cofactor">
    <cofactor evidence="1">
        <name>Mg(2+)</name>
        <dbReference type="ChEBI" id="CHEBI:18420"/>
    </cofactor>
</comment>
<dbReference type="Pfam" id="PF19279">
    <property type="entry name" value="YegS_C"/>
    <property type="match status" value="1"/>
</dbReference>
<evidence type="ECO:0000256" key="8">
    <source>
        <dbReference type="ARBA" id="ARBA00023264"/>
    </source>
</evidence>
<keyword evidence="7" id="KW-0444">Lipid biosynthesis</keyword>
<dbReference type="Gene3D" id="3.40.50.10330">
    <property type="entry name" value="Probable inorganic polyphosphate/atp-NAD kinase, domain 1"/>
    <property type="match status" value="1"/>
</dbReference>
<keyword evidence="3" id="KW-0808">Transferase</keyword>
<dbReference type="AlphaFoldDB" id="A0A078MP19"/>
<proteinExistence type="inferred from homology"/>
<dbReference type="PANTHER" id="PTHR12358:SF54">
    <property type="entry name" value="SPHINGOSINE KINASE RELATED PROTEIN"/>
    <property type="match status" value="1"/>
</dbReference>
<accession>A0A078MP19</accession>
<feature type="domain" description="DAGKc" evidence="10">
    <location>
        <begin position="52"/>
        <end position="182"/>
    </location>
</feature>
<evidence type="ECO:0000256" key="5">
    <source>
        <dbReference type="ARBA" id="ARBA00022777"/>
    </source>
</evidence>
<dbReference type="GO" id="GO:0008654">
    <property type="term" value="P:phospholipid biosynthetic process"/>
    <property type="evidence" value="ECO:0007669"/>
    <property type="project" value="UniProtKB-KW"/>
</dbReference>
<keyword evidence="6" id="KW-0067">ATP-binding</keyword>
<dbReference type="EMBL" id="LN483070">
    <property type="protein sequence ID" value="CEA07122.1"/>
    <property type="molecule type" value="Genomic_DNA"/>
</dbReference>
<evidence type="ECO:0000256" key="1">
    <source>
        <dbReference type="ARBA" id="ARBA00001946"/>
    </source>
</evidence>
<dbReference type="InterPro" id="IPR016064">
    <property type="entry name" value="NAD/diacylglycerol_kinase_sf"/>
</dbReference>
<keyword evidence="9" id="KW-0472">Membrane</keyword>
<keyword evidence="9" id="KW-1133">Transmembrane helix</keyword>
<feature type="transmembrane region" description="Helical" evidence="9">
    <location>
        <begin position="12"/>
        <end position="35"/>
    </location>
</feature>
<evidence type="ECO:0000256" key="3">
    <source>
        <dbReference type="ARBA" id="ARBA00022679"/>
    </source>
</evidence>
<dbReference type="InterPro" id="IPR045540">
    <property type="entry name" value="YegS/DAGK_C"/>
</dbReference>
<dbReference type="Gene3D" id="2.60.200.40">
    <property type="match status" value="1"/>
</dbReference>
<evidence type="ECO:0000256" key="4">
    <source>
        <dbReference type="ARBA" id="ARBA00022741"/>
    </source>
</evidence>
<dbReference type="SUPFAM" id="SSF111331">
    <property type="entry name" value="NAD kinase/diacylglycerol kinase-like"/>
    <property type="match status" value="1"/>
</dbReference>
<keyword evidence="9" id="KW-0812">Transmembrane</keyword>
<dbReference type="PATRIC" id="fig|1461584.3.peg.425"/>
<evidence type="ECO:0000259" key="10">
    <source>
        <dbReference type="PROSITE" id="PS50146"/>
    </source>
</evidence>
<evidence type="ECO:0000256" key="2">
    <source>
        <dbReference type="ARBA" id="ARBA00005983"/>
    </source>
</evidence>
<dbReference type="InterPro" id="IPR050187">
    <property type="entry name" value="Lipid_Phosphate_FormReg"/>
</dbReference>
<dbReference type="InterPro" id="IPR017438">
    <property type="entry name" value="ATP-NAD_kinase_N"/>
</dbReference>
<evidence type="ECO:0000256" key="6">
    <source>
        <dbReference type="ARBA" id="ARBA00022840"/>
    </source>
</evidence>
<keyword evidence="7" id="KW-0443">Lipid metabolism</keyword>
<reference evidence="11" key="1">
    <citation type="submission" date="2014-07" db="EMBL/GenBank/DDBJ databases">
        <authorList>
            <person name="Urmite Genomes Urmite Genomes"/>
        </authorList>
    </citation>
    <scope>NUCLEOTIDE SEQUENCE</scope>
    <source>
        <strain evidence="11">11W110_air</strain>
    </source>
</reference>
<comment type="similarity">
    <text evidence="2">Belongs to the diacylglycerol/lipid kinase family.</text>
</comment>
<dbReference type="GO" id="GO:0005524">
    <property type="term" value="F:ATP binding"/>
    <property type="evidence" value="ECO:0007669"/>
    <property type="project" value="UniProtKB-KW"/>
</dbReference>
<keyword evidence="7" id="KW-0594">Phospholipid biosynthesis</keyword>
<dbReference type="Pfam" id="PF00781">
    <property type="entry name" value="DAGK_cat"/>
    <property type="match status" value="1"/>
</dbReference>
<keyword evidence="4" id="KW-0547">Nucleotide-binding</keyword>
<keyword evidence="5 11" id="KW-0418">Kinase</keyword>
<dbReference type="InterPro" id="IPR001206">
    <property type="entry name" value="Diacylglycerol_kinase_cat_dom"/>
</dbReference>
<name>A0A078MP19_9MICC</name>
<keyword evidence="8" id="KW-1208">Phospholipid metabolism</keyword>